<dbReference type="PANTHER" id="PTHR43283">
    <property type="entry name" value="BETA-LACTAMASE-RELATED"/>
    <property type="match status" value="1"/>
</dbReference>
<dbReference type="PANTHER" id="PTHR43283:SF18">
    <property type="match status" value="1"/>
</dbReference>
<keyword evidence="4" id="KW-1185">Reference proteome</keyword>
<proteinExistence type="predicted"/>
<dbReference type="SUPFAM" id="SSF56601">
    <property type="entry name" value="beta-lactamase/transpeptidase-like"/>
    <property type="match status" value="1"/>
</dbReference>
<dbReference type="InterPro" id="IPR012338">
    <property type="entry name" value="Beta-lactam/transpept-like"/>
</dbReference>
<accession>A0A1G5HID0</accession>
<evidence type="ECO:0000256" key="1">
    <source>
        <dbReference type="SAM" id="SignalP"/>
    </source>
</evidence>
<dbReference type="Proteomes" id="UP000199354">
    <property type="component" value="Unassembled WGS sequence"/>
</dbReference>
<dbReference type="RefSeq" id="WP_091142294.1">
    <property type="nucleotide sequence ID" value="NZ_FMVF01000008.1"/>
</dbReference>
<name>A0A1G5HID0_9FLAO</name>
<reference evidence="3 4" key="1">
    <citation type="submission" date="2016-10" db="EMBL/GenBank/DDBJ databases">
        <authorList>
            <person name="de Groot N.N."/>
        </authorList>
    </citation>
    <scope>NUCLEOTIDE SEQUENCE [LARGE SCALE GENOMIC DNA]</scope>
    <source>
        <strain evidence="3 4">CGMCC 1.7031</strain>
    </source>
</reference>
<dbReference type="AlphaFoldDB" id="A0A1G5HID0"/>
<evidence type="ECO:0000313" key="4">
    <source>
        <dbReference type="Proteomes" id="UP000199354"/>
    </source>
</evidence>
<protein>
    <submittedName>
        <fullName evidence="3">CubicO group peptidase, beta-lactamase class C family</fullName>
    </submittedName>
</protein>
<dbReference type="InterPro" id="IPR050789">
    <property type="entry name" value="Diverse_Enzym_Activities"/>
</dbReference>
<dbReference type="Gene3D" id="3.40.710.10">
    <property type="entry name" value="DD-peptidase/beta-lactamase superfamily"/>
    <property type="match status" value="1"/>
</dbReference>
<dbReference type="EMBL" id="FMVF01000008">
    <property type="protein sequence ID" value="SCY63546.1"/>
    <property type="molecule type" value="Genomic_DNA"/>
</dbReference>
<dbReference type="InterPro" id="IPR001466">
    <property type="entry name" value="Beta-lactam-related"/>
</dbReference>
<gene>
    <name evidence="3" type="ORF">SAMN02927903_01857</name>
</gene>
<dbReference type="OrthoDB" id="1357763at2"/>
<dbReference type="Pfam" id="PF00144">
    <property type="entry name" value="Beta-lactamase"/>
    <property type="match status" value="1"/>
</dbReference>
<organism evidence="3 4">
    <name type="scientific">Flavobacterium caeni</name>
    <dbReference type="NCBI Taxonomy" id="490189"/>
    <lineage>
        <taxon>Bacteria</taxon>
        <taxon>Pseudomonadati</taxon>
        <taxon>Bacteroidota</taxon>
        <taxon>Flavobacteriia</taxon>
        <taxon>Flavobacteriales</taxon>
        <taxon>Flavobacteriaceae</taxon>
        <taxon>Flavobacterium</taxon>
    </lineage>
</organism>
<evidence type="ECO:0000259" key="2">
    <source>
        <dbReference type="Pfam" id="PF00144"/>
    </source>
</evidence>
<feature type="domain" description="Beta-lactamase-related" evidence="2">
    <location>
        <begin position="32"/>
        <end position="326"/>
    </location>
</feature>
<sequence length="352" mass="39132">MKSIGLFLLLLTWSGWAQVEQLDGTLIKPKQIDRIVEKLLVYGKVEGIALAIIHGNKASVKAYGERNKSPRQLLDPITVMPAGDLSEPIIAYLVLKLAESGQIDLDKPLHEYLDAQTTGVAQKALGSEIGKKITVRHCLSHTSGLTERDTILAFEPGTRYAQSAIDYVLLQAVLERISGKPLEKLASEKVFRPFDMVQSGFGPIPDAEDNRSVGYDKTGHPVDANPSGMYTTLLDYSRFVQKILLHQGLAPTWRNEMIKPQIEIETAPGSTQLYQALGWGFFKSQYGRAFFSQSQDAIFGHYVICFPDKNKAFIVMTNSANGPSVFKELLEKVIADDQTPWEPLGFIPYKYP</sequence>
<keyword evidence="1" id="KW-0732">Signal</keyword>
<feature type="signal peptide" evidence="1">
    <location>
        <begin position="1"/>
        <end position="17"/>
    </location>
</feature>
<evidence type="ECO:0000313" key="3">
    <source>
        <dbReference type="EMBL" id="SCY63546.1"/>
    </source>
</evidence>
<feature type="chain" id="PRO_5011528448" evidence="1">
    <location>
        <begin position="18"/>
        <end position="352"/>
    </location>
</feature>
<dbReference type="STRING" id="490189.SAMN02927903_01857"/>